<dbReference type="SUPFAM" id="SSF53067">
    <property type="entry name" value="Actin-like ATPase domain"/>
    <property type="match status" value="2"/>
</dbReference>
<dbReference type="EMBL" id="CAEZXS010000037">
    <property type="protein sequence ID" value="CAB4691830.1"/>
    <property type="molecule type" value="Genomic_DNA"/>
</dbReference>
<dbReference type="Pfam" id="PF02782">
    <property type="entry name" value="FGGY_C"/>
    <property type="match status" value="1"/>
</dbReference>
<reference evidence="5" key="1">
    <citation type="submission" date="2020-05" db="EMBL/GenBank/DDBJ databases">
        <authorList>
            <person name="Chiriac C."/>
            <person name="Salcher M."/>
            <person name="Ghai R."/>
            <person name="Kavagutti S V."/>
        </authorList>
    </citation>
    <scope>NUCLEOTIDE SEQUENCE</scope>
</reference>
<evidence type="ECO:0000259" key="4">
    <source>
        <dbReference type="Pfam" id="PF02782"/>
    </source>
</evidence>
<evidence type="ECO:0000259" key="3">
    <source>
        <dbReference type="Pfam" id="PF00370"/>
    </source>
</evidence>
<dbReference type="PANTHER" id="PTHR43095:SF5">
    <property type="entry name" value="XYLULOSE KINASE"/>
    <property type="match status" value="1"/>
</dbReference>
<keyword evidence="1" id="KW-0808">Transferase</keyword>
<dbReference type="InterPro" id="IPR018484">
    <property type="entry name" value="FGGY_N"/>
</dbReference>
<evidence type="ECO:0000313" key="5">
    <source>
        <dbReference type="EMBL" id="CAB4691830.1"/>
    </source>
</evidence>
<dbReference type="InterPro" id="IPR000577">
    <property type="entry name" value="Carb_kinase_FGGY"/>
</dbReference>
<gene>
    <name evidence="5" type="ORF">UFOPK2582_00467</name>
</gene>
<feature type="domain" description="Carbohydrate kinase FGGY C-terminal" evidence="4">
    <location>
        <begin position="319"/>
        <end position="449"/>
    </location>
</feature>
<dbReference type="InterPro" id="IPR050406">
    <property type="entry name" value="FGGY_Carb_Kinase"/>
</dbReference>
<dbReference type="PANTHER" id="PTHR43095">
    <property type="entry name" value="SUGAR KINASE"/>
    <property type="match status" value="1"/>
</dbReference>
<dbReference type="Pfam" id="PF00370">
    <property type="entry name" value="FGGY_N"/>
    <property type="match status" value="1"/>
</dbReference>
<dbReference type="AlphaFoldDB" id="A0A6J6NY37"/>
<name>A0A6J6NY37_9ZZZZ</name>
<sequence>MSALTGYAPKLTCVSGFIQIGSRGGGEPMKVTIGIDIGTTSVKAVIASEDGTVLGSVRLEHADRSTSMSGEFGRVEHDAARVWRESVLEAATGLAHQAVSSGHRVIGVQVAAMVPSMCAVDESGVPLGEGLLYGDQRTIGGKRGADPSTSAESERMLALLTQLYPEAAGYWPAQAVANAALCGTGVVDSVTAMTMVPLFDFSGWDEAVLQAAGATAGQLPRISFGAEPAGMALEQLGPDLSGAVIGGGTIDAFAEQLVAGADQAGDVLVIIGATLIIWAVVPDWVEIAGLWTVPHTAPGMVLVGGPSNAGGLFRNWAGGSLSEQPANAEIEPTSVPVWLPFIRGERTPLHDPTRRAELHDVDITHGPASMWRSVYEAAGFVTRRHLELAGLLEGGGGLTVAKRLVVTGGGSQDNRWVQAIADVTGLAADCVAVPQGAALGSAYLARVAAGEVPDASGAGSWARVGRRIEPDSAWSEAALNRYERFVELSGPPFQPEPESRES</sequence>
<feature type="domain" description="Carbohydrate kinase FGGY N-terminal" evidence="3">
    <location>
        <begin position="32"/>
        <end position="139"/>
    </location>
</feature>
<organism evidence="5">
    <name type="scientific">freshwater metagenome</name>
    <dbReference type="NCBI Taxonomy" id="449393"/>
    <lineage>
        <taxon>unclassified sequences</taxon>
        <taxon>metagenomes</taxon>
        <taxon>ecological metagenomes</taxon>
    </lineage>
</organism>
<dbReference type="GO" id="GO:0005975">
    <property type="term" value="P:carbohydrate metabolic process"/>
    <property type="evidence" value="ECO:0007669"/>
    <property type="project" value="InterPro"/>
</dbReference>
<proteinExistence type="predicted"/>
<dbReference type="GO" id="GO:0016301">
    <property type="term" value="F:kinase activity"/>
    <property type="evidence" value="ECO:0007669"/>
    <property type="project" value="UniProtKB-KW"/>
</dbReference>
<dbReference type="Gene3D" id="3.30.420.40">
    <property type="match status" value="2"/>
</dbReference>
<dbReference type="InterPro" id="IPR018485">
    <property type="entry name" value="FGGY_C"/>
</dbReference>
<dbReference type="PIRSF" id="PIRSF000538">
    <property type="entry name" value="GlpK"/>
    <property type="match status" value="1"/>
</dbReference>
<accession>A0A6J6NY37</accession>
<evidence type="ECO:0000256" key="1">
    <source>
        <dbReference type="ARBA" id="ARBA00022679"/>
    </source>
</evidence>
<evidence type="ECO:0000256" key="2">
    <source>
        <dbReference type="ARBA" id="ARBA00022777"/>
    </source>
</evidence>
<dbReference type="InterPro" id="IPR043129">
    <property type="entry name" value="ATPase_NBD"/>
</dbReference>
<protein>
    <submittedName>
        <fullName evidence="5">Unannotated protein</fullName>
    </submittedName>
</protein>
<keyword evidence="2" id="KW-0418">Kinase</keyword>